<keyword evidence="2 5" id="KW-0812">Transmembrane</keyword>
<evidence type="ECO:0000256" key="3">
    <source>
        <dbReference type="ARBA" id="ARBA00022989"/>
    </source>
</evidence>
<keyword evidence="3 5" id="KW-1133">Transmembrane helix</keyword>
<dbReference type="PANTHER" id="PTHR11040">
    <property type="entry name" value="ZINC/IRON TRANSPORTER"/>
    <property type="match status" value="1"/>
</dbReference>
<comment type="subcellular location">
    <subcellularLocation>
        <location evidence="1">Membrane</location>
        <topology evidence="1">Multi-pass membrane protein</topology>
    </subcellularLocation>
</comment>
<dbReference type="Pfam" id="PF02535">
    <property type="entry name" value="Zip"/>
    <property type="match status" value="1"/>
</dbReference>
<proteinExistence type="predicted"/>
<evidence type="ECO:0000313" key="7">
    <source>
        <dbReference type="Proteomes" id="UP000649617"/>
    </source>
</evidence>
<organism evidence="6 7">
    <name type="scientific">Symbiodinium pilosum</name>
    <name type="common">Dinoflagellate</name>
    <dbReference type="NCBI Taxonomy" id="2952"/>
    <lineage>
        <taxon>Eukaryota</taxon>
        <taxon>Sar</taxon>
        <taxon>Alveolata</taxon>
        <taxon>Dinophyceae</taxon>
        <taxon>Suessiales</taxon>
        <taxon>Symbiodiniaceae</taxon>
        <taxon>Symbiodinium</taxon>
    </lineage>
</organism>
<dbReference type="GO" id="GO:0016020">
    <property type="term" value="C:membrane"/>
    <property type="evidence" value="ECO:0007669"/>
    <property type="project" value="UniProtKB-SubCell"/>
</dbReference>
<evidence type="ECO:0000256" key="2">
    <source>
        <dbReference type="ARBA" id="ARBA00022692"/>
    </source>
</evidence>
<dbReference type="Proteomes" id="UP000649617">
    <property type="component" value="Unassembled WGS sequence"/>
</dbReference>
<dbReference type="EMBL" id="CAJNIZ010022234">
    <property type="protein sequence ID" value="CAE7460507.1"/>
    <property type="molecule type" value="Genomic_DNA"/>
</dbReference>
<dbReference type="InterPro" id="IPR003689">
    <property type="entry name" value="ZIP"/>
</dbReference>
<dbReference type="AlphaFoldDB" id="A0A812RYQ5"/>
<keyword evidence="7" id="KW-1185">Reference proteome</keyword>
<sequence length="105" mass="10839">MRMGLNTALAITIHNFPEGLAGMVAGLIDPSVGFTLTLAIAIHNLPEGLCIALPVYYSSGSRLKGFLLATVSGLSEPVGALIAWGIVASSGQDMNGMIYGILFGM</sequence>
<evidence type="ECO:0000313" key="6">
    <source>
        <dbReference type="EMBL" id="CAE7460507.1"/>
    </source>
</evidence>
<dbReference type="PANTHER" id="PTHR11040:SF205">
    <property type="entry name" value="ZINC TRANSPORTER ZUPT"/>
    <property type="match status" value="1"/>
</dbReference>
<dbReference type="OrthoDB" id="262547at2759"/>
<evidence type="ECO:0000256" key="5">
    <source>
        <dbReference type="SAM" id="Phobius"/>
    </source>
</evidence>
<reference evidence="6" key="1">
    <citation type="submission" date="2021-02" db="EMBL/GenBank/DDBJ databases">
        <authorList>
            <person name="Dougan E. K."/>
            <person name="Rhodes N."/>
            <person name="Thang M."/>
            <person name="Chan C."/>
        </authorList>
    </citation>
    <scope>NUCLEOTIDE SEQUENCE</scope>
</reference>
<protein>
    <submittedName>
        <fullName evidence="6">ZupT protein</fullName>
    </submittedName>
</protein>
<comment type="caution">
    <text evidence="6">The sequence shown here is derived from an EMBL/GenBank/DDBJ whole genome shotgun (WGS) entry which is preliminary data.</text>
</comment>
<feature type="non-terminal residue" evidence="6">
    <location>
        <position position="1"/>
    </location>
</feature>
<keyword evidence="4 5" id="KW-0472">Membrane</keyword>
<gene>
    <name evidence="6" type="primary">zupT</name>
    <name evidence="6" type="ORF">SPIL2461_LOCUS11492</name>
</gene>
<evidence type="ECO:0000256" key="4">
    <source>
        <dbReference type="ARBA" id="ARBA00023136"/>
    </source>
</evidence>
<name>A0A812RYQ5_SYMPI</name>
<feature type="transmembrane region" description="Helical" evidence="5">
    <location>
        <begin position="20"/>
        <end position="45"/>
    </location>
</feature>
<evidence type="ECO:0000256" key="1">
    <source>
        <dbReference type="ARBA" id="ARBA00004141"/>
    </source>
</evidence>
<dbReference type="GO" id="GO:0005385">
    <property type="term" value="F:zinc ion transmembrane transporter activity"/>
    <property type="evidence" value="ECO:0007669"/>
    <property type="project" value="TreeGrafter"/>
</dbReference>
<feature type="transmembrane region" description="Helical" evidence="5">
    <location>
        <begin position="66"/>
        <end position="87"/>
    </location>
</feature>
<accession>A0A812RYQ5</accession>